<proteinExistence type="predicted"/>
<accession>A0A935K3M2</accession>
<dbReference type="AlphaFoldDB" id="A0A935K3M2"/>
<dbReference type="Proteomes" id="UP000739411">
    <property type="component" value="Unassembled WGS sequence"/>
</dbReference>
<organism evidence="1 2">
    <name type="scientific">Candidatus Dechloromonas phosphorivorans</name>
    <dbReference type="NCBI Taxonomy" id="2899244"/>
    <lineage>
        <taxon>Bacteria</taxon>
        <taxon>Pseudomonadati</taxon>
        <taxon>Pseudomonadota</taxon>
        <taxon>Betaproteobacteria</taxon>
        <taxon>Rhodocyclales</taxon>
        <taxon>Azonexaceae</taxon>
        <taxon>Dechloromonas</taxon>
    </lineage>
</organism>
<evidence type="ECO:0000313" key="1">
    <source>
        <dbReference type="EMBL" id="MBK7415062.1"/>
    </source>
</evidence>
<evidence type="ECO:0000313" key="2">
    <source>
        <dbReference type="Proteomes" id="UP000739411"/>
    </source>
</evidence>
<reference evidence="1 2" key="1">
    <citation type="submission" date="2020-10" db="EMBL/GenBank/DDBJ databases">
        <title>Connecting structure to function with the recovery of over 1000 high-quality activated sludge metagenome-assembled genomes encoding full-length rRNA genes using long-read sequencing.</title>
        <authorList>
            <person name="Singleton C.M."/>
            <person name="Petriglieri F."/>
            <person name="Kristensen J.M."/>
            <person name="Kirkegaard R.H."/>
            <person name="Michaelsen T.Y."/>
            <person name="Andersen M.H."/>
            <person name="Karst S.M."/>
            <person name="Dueholm M.S."/>
            <person name="Nielsen P.H."/>
            <person name="Albertsen M."/>
        </authorList>
    </citation>
    <scope>NUCLEOTIDE SEQUENCE [LARGE SCALE GENOMIC DNA]</scope>
    <source>
        <strain evidence="1">EsbW_18-Q3-R4-48_BATAC.463</strain>
    </source>
</reference>
<sequence>MRMLEVLALDAVQPGMKVAEAVVDDGGRVLVPVGAEVTEAMLAGLGRRDIASIKVEHEVEEDPVAREAHHAVIVSRLDRIFRKAGDAAETRTLYQAVLDHRMENPQ</sequence>
<name>A0A935K3M2_9RHOO</name>
<protein>
    <submittedName>
        <fullName evidence="1">Uncharacterized protein</fullName>
    </submittedName>
</protein>
<dbReference type="EMBL" id="JADJMS010000016">
    <property type="protein sequence ID" value="MBK7415062.1"/>
    <property type="molecule type" value="Genomic_DNA"/>
</dbReference>
<gene>
    <name evidence="1" type="ORF">IPJ38_08095</name>
</gene>
<comment type="caution">
    <text evidence="1">The sequence shown here is derived from an EMBL/GenBank/DDBJ whole genome shotgun (WGS) entry which is preliminary data.</text>
</comment>